<dbReference type="Pfam" id="PF08122">
    <property type="entry name" value="NDUF_B12"/>
    <property type="match status" value="1"/>
</dbReference>
<evidence type="ECO:0000313" key="13">
    <source>
        <dbReference type="EMBL" id="ACO64298.1"/>
    </source>
</evidence>
<evidence type="ECO:0000256" key="9">
    <source>
        <dbReference type="ARBA" id="ARBA00022989"/>
    </source>
</evidence>
<dbReference type="GeneID" id="8244673"/>
<evidence type="ECO:0000256" key="12">
    <source>
        <dbReference type="SAM" id="Phobius"/>
    </source>
</evidence>
<keyword evidence="11 12" id="KW-0472">Membrane</keyword>
<keyword evidence="5" id="KW-0679">Respiratory chain</keyword>
<keyword evidence="9 12" id="KW-1133">Transmembrane helix</keyword>
<dbReference type="EMBL" id="CP001327">
    <property type="protein sequence ID" value="ACO64298.1"/>
    <property type="molecule type" value="Genomic_DNA"/>
</dbReference>
<dbReference type="OrthoDB" id="521512at2759"/>
<dbReference type="InterPro" id="IPR012576">
    <property type="entry name" value="NDUFB3"/>
</dbReference>
<evidence type="ECO:0000256" key="4">
    <source>
        <dbReference type="ARBA" id="ARBA00022448"/>
    </source>
</evidence>
<organism evidence="13 14">
    <name type="scientific">Micromonas commoda (strain RCC299 / NOUM17 / CCMP2709)</name>
    <name type="common">Picoplanktonic green alga</name>
    <dbReference type="NCBI Taxonomy" id="296587"/>
    <lineage>
        <taxon>Eukaryota</taxon>
        <taxon>Viridiplantae</taxon>
        <taxon>Chlorophyta</taxon>
        <taxon>Mamiellophyceae</taxon>
        <taxon>Mamiellales</taxon>
        <taxon>Mamiellaceae</taxon>
        <taxon>Micromonas</taxon>
    </lineage>
</organism>
<dbReference type="InParanoid" id="C1E9A0"/>
<comment type="subcellular location">
    <subcellularLocation>
        <location evidence="2">Mitochondrion inner membrane</location>
        <topology evidence="2">Single-pass membrane protein</topology>
        <orientation evidence="2">Matrix side</orientation>
    </subcellularLocation>
</comment>
<reference evidence="13 14" key="1">
    <citation type="journal article" date="2009" name="Science">
        <title>Green evolution and dynamic adaptations revealed by genomes of the marine picoeukaryotes Micromonas.</title>
        <authorList>
            <person name="Worden A.Z."/>
            <person name="Lee J.H."/>
            <person name="Mock T."/>
            <person name="Rouze P."/>
            <person name="Simmons M.P."/>
            <person name="Aerts A.L."/>
            <person name="Allen A.E."/>
            <person name="Cuvelier M.L."/>
            <person name="Derelle E."/>
            <person name="Everett M.V."/>
            <person name="Foulon E."/>
            <person name="Grimwood J."/>
            <person name="Gundlach H."/>
            <person name="Henrissat B."/>
            <person name="Napoli C."/>
            <person name="McDonald S.M."/>
            <person name="Parker M.S."/>
            <person name="Rombauts S."/>
            <person name="Salamov A."/>
            <person name="Von Dassow P."/>
            <person name="Badger J.H."/>
            <person name="Coutinho P.M."/>
            <person name="Demir E."/>
            <person name="Dubchak I."/>
            <person name="Gentemann C."/>
            <person name="Eikrem W."/>
            <person name="Gready J.E."/>
            <person name="John U."/>
            <person name="Lanier W."/>
            <person name="Lindquist E.A."/>
            <person name="Lucas S."/>
            <person name="Mayer K.F."/>
            <person name="Moreau H."/>
            <person name="Not F."/>
            <person name="Otillar R."/>
            <person name="Panaud O."/>
            <person name="Pangilinan J."/>
            <person name="Paulsen I."/>
            <person name="Piegu B."/>
            <person name="Poliakov A."/>
            <person name="Robbens S."/>
            <person name="Schmutz J."/>
            <person name="Toulza E."/>
            <person name="Wyss T."/>
            <person name="Zelensky A."/>
            <person name="Zhou K."/>
            <person name="Armbrust E.V."/>
            <person name="Bhattacharya D."/>
            <person name="Goodenough U.W."/>
            <person name="Van de Peer Y."/>
            <person name="Grigoriev I.V."/>
        </authorList>
    </citation>
    <scope>NUCLEOTIDE SEQUENCE [LARGE SCALE GENOMIC DNA]</scope>
    <source>
        <strain evidence="14">RCC299 / NOUM17</strain>
    </source>
</reference>
<dbReference type="GO" id="GO:0005743">
    <property type="term" value="C:mitochondrial inner membrane"/>
    <property type="evidence" value="ECO:0007669"/>
    <property type="project" value="UniProtKB-SubCell"/>
</dbReference>
<comment type="similarity">
    <text evidence="3">Belongs to the complex I NDUFB3 subunit family.</text>
</comment>
<dbReference type="GO" id="GO:0022900">
    <property type="term" value="P:electron transport chain"/>
    <property type="evidence" value="ECO:0007669"/>
    <property type="project" value="InterPro"/>
</dbReference>
<dbReference type="Proteomes" id="UP000002009">
    <property type="component" value="Chromosome 6"/>
</dbReference>
<name>C1E9A0_MICCC</name>
<keyword evidence="7" id="KW-0999">Mitochondrion inner membrane</keyword>
<evidence type="ECO:0000256" key="3">
    <source>
        <dbReference type="ARBA" id="ARBA00005667"/>
    </source>
</evidence>
<dbReference type="FunCoup" id="C1E9A0">
    <property type="interactions" value="153"/>
</dbReference>
<dbReference type="KEGG" id="mis:MICPUN_59657"/>
<dbReference type="OMA" id="FTRADAW"/>
<keyword evidence="6 12" id="KW-0812">Transmembrane</keyword>
<accession>C1E9A0</accession>
<gene>
    <name evidence="13" type="ORF">MICPUN_59657</name>
</gene>
<evidence type="ECO:0000256" key="1">
    <source>
        <dbReference type="ARBA" id="ARBA00003195"/>
    </source>
</evidence>
<keyword evidence="14" id="KW-1185">Reference proteome</keyword>
<evidence type="ECO:0000313" key="14">
    <source>
        <dbReference type="Proteomes" id="UP000002009"/>
    </source>
</evidence>
<evidence type="ECO:0000256" key="10">
    <source>
        <dbReference type="ARBA" id="ARBA00023128"/>
    </source>
</evidence>
<evidence type="ECO:0000256" key="8">
    <source>
        <dbReference type="ARBA" id="ARBA00022982"/>
    </source>
</evidence>
<feature type="transmembrane region" description="Helical" evidence="12">
    <location>
        <begin position="26"/>
        <end position="44"/>
    </location>
</feature>
<protein>
    <submittedName>
        <fullName evidence="13">Uncharacterized protein</fullName>
    </submittedName>
</protein>
<keyword evidence="4" id="KW-0813">Transport</keyword>
<comment type="function">
    <text evidence="1">Accessory subunit of the mitochondrial membrane respiratory chain NADH dehydrogenase (Complex I), that is believed not to be involved in catalysis. Complex I functions in the transfer of electrons from NADH to the respiratory chain. The immediate electron acceptor for the enzyme is believed to be ubiquinone.</text>
</comment>
<dbReference type="AlphaFoldDB" id="C1E9A0"/>
<evidence type="ECO:0000256" key="2">
    <source>
        <dbReference type="ARBA" id="ARBA00004298"/>
    </source>
</evidence>
<evidence type="ECO:0000256" key="6">
    <source>
        <dbReference type="ARBA" id="ARBA00022692"/>
    </source>
</evidence>
<evidence type="ECO:0000256" key="7">
    <source>
        <dbReference type="ARBA" id="ARBA00022792"/>
    </source>
</evidence>
<dbReference type="eggNOG" id="ENOG502R397">
    <property type="taxonomic scope" value="Eukaryota"/>
</dbReference>
<dbReference type="RefSeq" id="XP_002503040.1">
    <property type="nucleotide sequence ID" value="XM_002502994.1"/>
</dbReference>
<keyword evidence="10" id="KW-0496">Mitochondrion</keyword>
<sequence length="55" mass="6299">MAMDQNPFKNTDAWRRHPLLNNTWKHGAPGFFIGLAAFSAFYAYDKATSRKTAKH</sequence>
<evidence type="ECO:0000256" key="11">
    <source>
        <dbReference type="ARBA" id="ARBA00023136"/>
    </source>
</evidence>
<keyword evidence="8" id="KW-0249">Electron transport</keyword>
<proteinExistence type="inferred from homology"/>
<evidence type="ECO:0000256" key="5">
    <source>
        <dbReference type="ARBA" id="ARBA00022660"/>
    </source>
</evidence>